<feature type="repeat" description="PPR" evidence="3">
    <location>
        <begin position="21"/>
        <end position="55"/>
    </location>
</feature>
<evidence type="ECO:0000313" key="5">
    <source>
        <dbReference type="Proteomes" id="UP001153076"/>
    </source>
</evidence>
<proteinExistence type="inferred from homology"/>
<dbReference type="PANTHER" id="PTHR46128:SF307">
    <property type="entry name" value="PENTACOTRIPEPTIDE-REPEAT REGION OF PRORP DOMAIN-CONTAINING PROTEIN"/>
    <property type="match status" value="1"/>
</dbReference>
<reference evidence="4" key="1">
    <citation type="submission" date="2022-04" db="EMBL/GenBank/DDBJ databases">
        <title>Carnegiea gigantea Genome sequencing and assembly v2.</title>
        <authorList>
            <person name="Copetti D."/>
            <person name="Sanderson M.J."/>
            <person name="Burquez A."/>
            <person name="Wojciechowski M.F."/>
        </authorList>
    </citation>
    <scope>NUCLEOTIDE SEQUENCE</scope>
    <source>
        <strain evidence="4">SGP5-SGP5p</strain>
        <tissue evidence="4">Aerial part</tissue>
    </source>
</reference>
<dbReference type="Proteomes" id="UP001153076">
    <property type="component" value="Unassembled WGS sequence"/>
</dbReference>
<dbReference type="InterPro" id="IPR050872">
    <property type="entry name" value="PPR_P_subfamily"/>
</dbReference>
<name>A0A9Q1JSD2_9CARY</name>
<comment type="similarity">
    <text evidence="1">Belongs to the PPR family. P subfamily.</text>
</comment>
<keyword evidence="5" id="KW-1185">Reference proteome</keyword>
<dbReference type="Gene3D" id="1.25.40.10">
    <property type="entry name" value="Tetratricopeptide repeat domain"/>
    <property type="match status" value="1"/>
</dbReference>
<dbReference type="PROSITE" id="PS51375">
    <property type="entry name" value="PPR"/>
    <property type="match status" value="1"/>
</dbReference>
<evidence type="ECO:0008006" key="6">
    <source>
        <dbReference type="Google" id="ProtNLM"/>
    </source>
</evidence>
<keyword evidence="2" id="KW-0677">Repeat</keyword>
<protein>
    <recommendedName>
        <fullName evidence="6">Pentatricopeptide repeat-containing protein</fullName>
    </recommendedName>
</protein>
<evidence type="ECO:0000256" key="2">
    <source>
        <dbReference type="ARBA" id="ARBA00022737"/>
    </source>
</evidence>
<dbReference type="AlphaFoldDB" id="A0A9Q1JSD2"/>
<dbReference type="NCBIfam" id="TIGR00756">
    <property type="entry name" value="PPR"/>
    <property type="match status" value="1"/>
</dbReference>
<dbReference type="Pfam" id="PF01535">
    <property type="entry name" value="PPR"/>
    <property type="match status" value="1"/>
</dbReference>
<accession>A0A9Q1JSD2</accession>
<dbReference type="InterPro" id="IPR011990">
    <property type="entry name" value="TPR-like_helical_dom_sf"/>
</dbReference>
<comment type="caution">
    <text evidence="4">The sequence shown here is derived from an EMBL/GenBank/DDBJ whole genome shotgun (WGS) entry which is preliminary data.</text>
</comment>
<dbReference type="OrthoDB" id="185373at2759"/>
<dbReference type="EMBL" id="JAKOGI010000831">
    <property type="protein sequence ID" value="KAJ8430045.1"/>
    <property type="molecule type" value="Genomic_DNA"/>
</dbReference>
<organism evidence="4 5">
    <name type="scientific">Carnegiea gigantea</name>
    <dbReference type="NCBI Taxonomy" id="171969"/>
    <lineage>
        <taxon>Eukaryota</taxon>
        <taxon>Viridiplantae</taxon>
        <taxon>Streptophyta</taxon>
        <taxon>Embryophyta</taxon>
        <taxon>Tracheophyta</taxon>
        <taxon>Spermatophyta</taxon>
        <taxon>Magnoliopsida</taxon>
        <taxon>eudicotyledons</taxon>
        <taxon>Gunneridae</taxon>
        <taxon>Pentapetalae</taxon>
        <taxon>Caryophyllales</taxon>
        <taxon>Cactineae</taxon>
        <taxon>Cactaceae</taxon>
        <taxon>Cactoideae</taxon>
        <taxon>Echinocereeae</taxon>
        <taxon>Carnegiea</taxon>
    </lineage>
</organism>
<sequence>MCKSGQVDYAVKIFKAMNMKDEFTYSSMVHNLCRKGRFRTASRLLLSCTKKGMNILKSAKRAVRQGFLHSGFRREARKHLSKIKVPVVSGIRVDSVISCYLHWGQMKTFGQFLMWFTVEDSDRNSIRKWMYICESDPYMKSVYLLINIVFSCL</sequence>
<dbReference type="PANTHER" id="PTHR46128">
    <property type="entry name" value="MITOCHONDRIAL GROUP I INTRON SPLICING FACTOR CCM1"/>
    <property type="match status" value="1"/>
</dbReference>
<gene>
    <name evidence="4" type="ORF">Cgig2_014205</name>
</gene>
<evidence type="ECO:0000256" key="1">
    <source>
        <dbReference type="ARBA" id="ARBA00007626"/>
    </source>
</evidence>
<dbReference type="InterPro" id="IPR002885">
    <property type="entry name" value="PPR_rpt"/>
</dbReference>
<dbReference type="Pfam" id="PF12854">
    <property type="entry name" value="PPR_1"/>
    <property type="match status" value="1"/>
</dbReference>
<evidence type="ECO:0000313" key="4">
    <source>
        <dbReference type="EMBL" id="KAJ8430045.1"/>
    </source>
</evidence>
<evidence type="ECO:0000256" key="3">
    <source>
        <dbReference type="PROSITE-ProRule" id="PRU00708"/>
    </source>
</evidence>